<dbReference type="Proteomes" id="UP000789803">
    <property type="component" value="Unassembled WGS sequence"/>
</dbReference>
<name>A0ABN7KB18_9BACT</name>
<gene>
    <name evidence="1" type="ORF">LMG7974_01649</name>
</gene>
<protein>
    <submittedName>
        <fullName evidence="1">Uncharacterized protein</fullName>
    </submittedName>
</protein>
<accession>A0ABN7KB18</accession>
<dbReference type="RefSeq" id="WP_229933425.1">
    <property type="nucleotide sequence ID" value="NZ_CAJHOF010000018.1"/>
</dbReference>
<evidence type="ECO:0000313" key="2">
    <source>
        <dbReference type="Proteomes" id="UP000789803"/>
    </source>
</evidence>
<evidence type="ECO:0000313" key="1">
    <source>
        <dbReference type="EMBL" id="CAD7289572.1"/>
    </source>
</evidence>
<organism evidence="1 2">
    <name type="scientific">Campylobacter majalis</name>
    <dbReference type="NCBI Taxonomy" id="2790656"/>
    <lineage>
        <taxon>Bacteria</taxon>
        <taxon>Pseudomonadati</taxon>
        <taxon>Campylobacterota</taxon>
        <taxon>Epsilonproteobacteria</taxon>
        <taxon>Campylobacterales</taxon>
        <taxon>Campylobacteraceae</taxon>
        <taxon>Campylobacter</taxon>
    </lineage>
</organism>
<comment type="caution">
    <text evidence="1">The sequence shown here is derived from an EMBL/GenBank/DDBJ whole genome shotgun (WGS) entry which is preliminary data.</text>
</comment>
<dbReference type="EMBL" id="CAJHOF010000018">
    <property type="protein sequence ID" value="CAD7289572.1"/>
    <property type="molecule type" value="Genomic_DNA"/>
</dbReference>
<reference evidence="1 2" key="1">
    <citation type="submission" date="2020-11" db="EMBL/GenBank/DDBJ databases">
        <authorList>
            <person name="Peeters C."/>
        </authorList>
    </citation>
    <scope>NUCLEOTIDE SEQUENCE [LARGE SCALE GENOMIC DNA]</scope>
    <source>
        <strain evidence="1 2">LMG 7974</strain>
    </source>
</reference>
<keyword evidence="2" id="KW-1185">Reference proteome</keyword>
<proteinExistence type="predicted"/>
<sequence>MLSTKMILNDLNKIFSHTNSVLIDQNENAINCHFNRHTKIIFEDGTTITQITALCLADEVKDLRVKHIISIDGISYQITKIERENQYTKRLYLKQIS</sequence>